<dbReference type="GO" id="GO:0006310">
    <property type="term" value="P:DNA recombination"/>
    <property type="evidence" value="ECO:0007669"/>
    <property type="project" value="UniProtKB-KW"/>
</dbReference>
<gene>
    <name evidence="7" type="primary">sbcD</name>
    <name evidence="11" type="ORF">BK816_03520</name>
</gene>
<evidence type="ECO:0000256" key="5">
    <source>
        <dbReference type="ARBA" id="ARBA00022801"/>
    </source>
</evidence>
<comment type="similarity">
    <text evidence="1 7">Belongs to the SbcD family.</text>
</comment>
<dbReference type="InterPro" id="IPR004843">
    <property type="entry name" value="Calcineurin-like_PHP"/>
</dbReference>
<dbReference type="Gene3D" id="3.60.21.10">
    <property type="match status" value="1"/>
</dbReference>
<evidence type="ECO:0000256" key="4">
    <source>
        <dbReference type="ARBA" id="ARBA00022722"/>
    </source>
</evidence>
<evidence type="ECO:0000256" key="7">
    <source>
        <dbReference type="RuleBase" id="RU363069"/>
    </source>
</evidence>
<reference evidence="11 12" key="1">
    <citation type="submission" date="2016-10" db="EMBL/GenBank/DDBJ databases">
        <title>Actinomyces aegypiusis sp. nov., isolated from the Aegypius monachus in Qinghai Tibet Plateau China.</title>
        <authorList>
            <person name="Wang Y."/>
        </authorList>
    </citation>
    <scope>NUCLEOTIDE SEQUENCE [LARGE SCALE GENOMIC DNA]</scope>
    <source>
        <strain evidence="11 12">VUL4_3</strain>
    </source>
</reference>
<evidence type="ECO:0000259" key="10">
    <source>
        <dbReference type="Pfam" id="PF12320"/>
    </source>
</evidence>
<dbReference type="NCBIfam" id="TIGR00619">
    <property type="entry name" value="sbcd"/>
    <property type="match status" value="1"/>
</dbReference>
<dbReference type="InterPro" id="IPR026843">
    <property type="entry name" value="SbcD_C"/>
</dbReference>
<keyword evidence="7" id="KW-0255">Endonuclease</keyword>
<feature type="domain" description="Calcineurin-like phosphoesterase" evidence="9">
    <location>
        <begin position="1"/>
        <end position="96"/>
    </location>
</feature>
<dbReference type="PANTHER" id="PTHR30337:SF0">
    <property type="entry name" value="NUCLEASE SBCCD SUBUNIT D"/>
    <property type="match status" value="1"/>
</dbReference>
<name>A0A1D9MJT8_9ACTO</name>
<dbReference type="InterPro" id="IPR029052">
    <property type="entry name" value="Metallo-depent_PP-like"/>
</dbReference>
<dbReference type="AlphaFoldDB" id="A0A1D9MJT8"/>
<evidence type="ECO:0000256" key="8">
    <source>
        <dbReference type="SAM" id="MobiDB-lite"/>
    </source>
</evidence>
<evidence type="ECO:0000256" key="1">
    <source>
        <dbReference type="ARBA" id="ARBA00010555"/>
    </source>
</evidence>
<proteinExistence type="inferred from homology"/>
<keyword evidence="4 7" id="KW-0540">Nuclease</keyword>
<evidence type="ECO:0000256" key="3">
    <source>
        <dbReference type="ARBA" id="ARBA00013365"/>
    </source>
</evidence>
<dbReference type="Proteomes" id="UP000176288">
    <property type="component" value="Chromosome"/>
</dbReference>
<evidence type="ECO:0000256" key="6">
    <source>
        <dbReference type="ARBA" id="ARBA00022839"/>
    </source>
</evidence>
<dbReference type="PANTHER" id="PTHR30337">
    <property type="entry name" value="COMPONENT OF ATP-DEPENDENT DSDNA EXONUCLEASE"/>
    <property type="match status" value="1"/>
</dbReference>
<dbReference type="SUPFAM" id="SSF56300">
    <property type="entry name" value="Metallo-dependent phosphatases"/>
    <property type="match status" value="1"/>
</dbReference>
<dbReference type="InterPro" id="IPR050535">
    <property type="entry name" value="DNA_Repair-Maintenance_Comp"/>
</dbReference>
<keyword evidence="7" id="KW-0233">DNA recombination</keyword>
<protein>
    <recommendedName>
        <fullName evidence="3 7">Nuclease SbcCD subunit D</fullName>
    </recommendedName>
</protein>
<dbReference type="Pfam" id="PF00149">
    <property type="entry name" value="Metallophos"/>
    <property type="match status" value="1"/>
</dbReference>
<comment type="subunit">
    <text evidence="2 7">Heterodimer of SbcC and SbcD.</text>
</comment>
<dbReference type="STRING" id="1912795.BK816_03520"/>
<evidence type="ECO:0000313" key="12">
    <source>
        <dbReference type="Proteomes" id="UP000176288"/>
    </source>
</evidence>
<dbReference type="GO" id="GO:0006260">
    <property type="term" value="P:DNA replication"/>
    <property type="evidence" value="ECO:0007669"/>
    <property type="project" value="UniProtKB-KW"/>
</dbReference>
<sequence length="465" mass="51503">MKLLHTSDWHLGRTLHGADLTAAQEHFFEFLLATVKTEKIDLVLISGDIYDRAVPPVESVNLLESILSKLTQLCYVVITAGNHDSLTRLGFAWNQFGPRLQIIARDEQIGRPIIVKDRSCKQPLWLFGLPYLDPDTWRYRLAAPWDASSQAPLVTIDLASPDLTTSTVNSSRLSSKVEDQVSILPSSQTEEPHELDTTADDLLPSLPRNPQGVMSGALKRIRNWIQANYQTAAKPTVIVMAHAFVTGGEVSDSERDITVGGVATIPSQLFLDYGFTPEAAADFHRQCDHEAYFALGHLHRPQTVAGKDNLKYSGSPLPFSFSEAGYEKTITVVELDAGQIKTKDLVVPPWRRLVRLKGSIDEVIAQAQDPQIAQSFAEITITDNARPEALYARLRAAFPYLLVYVHQPTNPVSLPGPEKISLKEADIAQVIADFLEQVGGDKPSEQELQVVNEIVEEVRLNRESA</sequence>
<evidence type="ECO:0000313" key="11">
    <source>
        <dbReference type="EMBL" id="AOZ72478.1"/>
    </source>
</evidence>
<keyword evidence="12" id="KW-1185">Reference proteome</keyword>
<dbReference type="OrthoDB" id="9773856at2"/>
<dbReference type="EMBL" id="CP017812">
    <property type="protein sequence ID" value="AOZ72478.1"/>
    <property type="molecule type" value="Genomic_DNA"/>
</dbReference>
<dbReference type="GO" id="GO:0008408">
    <property type="term" value="F:3'-5' exonuclease activity"/>
    <property type="evidence" value="ECO:0007669"/>
    <property type="project" value="InterPro"/>
</dbReference>
<dbReference type="Pfam" id="PF12320">
    <property type="entry name" value="SbcD_C"/>
    <property type="match status" value="1"/>
</dbReference>
<dbReference type="CDD" id="cd00840">
    <property type="entry name" value="MPP_Mre11_N"/>
    <property type="match status" value="1"/>
</dbReference>
<feature type="region of interest" description="Disordered" evidence="8">
    <location>
        <begin position="184"/>
        <end position="207"/>
    </location>
</feature>
<dbReference type="GO" id="GO:0004519">
    <property type="term" value="F:endonuclease activity"/>
    <property type="evidence" value="ECO:0007669"/>
    <property type="project" value="UniProtKB-KW"/>
</dbReference>
<comment type="function">
    <text evidence="7">SbcCD cleaves DNA hairpin structures. These structures can inhibit DNA replication and are intermediates in certain DNA recombination reactions. The complex acts as a 3'-&gt;5' double strand exonuclease that can open hairpins. It also has a 5' single-strand endonuclease activity.</text>
</comment>
<evidence type="ECO:0000256" key="2">
    <source>
        <dbReference type="ARBA" id="ARBA00011322"/>
    </source>
</evidence>
<feature type="domain" description="Nuclease SbcCD subunit D C-terminal" evidence="10">
    <location>
        <begin position="350"/>
        <end position="438"/>
    </location>
</feature>
<dbReference type="InterPro" id="IPR041796">
    <property type="entry name" value="Mre11_N"/>
</dbReference>
<keyword evidence="5 7" id="KW-0378">Hydrolase</keyword>
<dbReference type="KEGG" id="avu:BK816_03520"/>
<dbReference type="InterPro" id="IPR004593">
    <property type="entry name" value="SbcD"/>
</dbReference>
<organism evidence="11 12">
    <name type="scientific">Boudabousia tangfeifanii</name>
    <dbReference type="NCBI Taxonomy" id="1912795"/>
    <lineage>
        <taxon>Bacteria</taxon>
        <taxon>Bacillati</taxon>
        <taxon>Actinomycetota</taxon>
        <taxon>Actinomycetes</taxon>
        <taxon>Actinomycetales</taxon>
        <taxon>Actinomycetaceae</taxon>
        <taxon>Boudabousia</taxon>
    </lineage>
</organism>
<evidence type="ECO:0000259" key="9">
    <source>
        <dbReference type="Pfam" id="PF00149"/>
    </source>
</evidence>
<keyword evidence="6 7" id="KW-0269">Exonuclease</keyword>
<dbReference type="RefSeq" id="WP_071163944.1">
    <property type="nucleotide sequence ID" value="NZ_CP017812.1"/>
</dbReference>
<keyword evidence="7" id="KW-0235">DNA replication</keyword>
<accession>A0A1D9MJT8</accession>